<dbReference type="InterPro" id="IPR050922">
    <property type="entry name" value="LytR/CpsA/Psr_CW_biosynth"/>
</dbReference>
<evidence type="ECO:0000256" key="2">
    <source>
        <dbReference type="ARBA" id="ARBA00006068"/>
    </source>
</evidence>
<keyword evidence="6 12" id="KW-1133">Transmembrane helix</keyword>
<sequence length="313" mass="35364">MEKVRRRRKVRWKRVFGMLFILMIIFTTAYSIYQYKRGLSIAEAGSYLGNKKQTDTFKGKEVKFGKLNVLLLGSDSRGEKHSRTDSIMIAHYDQNSHQAKLISIMRDTYVDIPGHGMQKINAAYAFGGPELLRQTIEENFHIDVNYYAMVDFKGFSKVVDVLAPDGIEVDVPHQMSSGIGMTLNPGKQTLHGDKLLGYVRFRHDNLSDFGRVERQQEVLTKLEDQALSMGSVIKIPKLLGVINPYIETNLDSSTLFSLGRDLITNRSSNLKTLRVPVDGSFTNERFDNVGEVLSINLDQNIAEIDKFLTSTSS</sequence>
<evidence type="ECO:0000256" key="11">
    <source>
        <dbReference type="ARBA" id="ARBA00040752"/>
    </source>
</evidence>
<evidence type="ECO:0000256" key="1">
    <source>
        <dbReference type="ARBA" id="ARBA00004401"/>
    </source>
</evidence>
<keyword evidence="8 12" id="KW-0472">Membrane</keyword>
<dbReference type="PANTHER" id="PTHR33392:SF8">
    <property type="entry name" value="REGULATORY PROTEIN MSRR"/>
    <property type="match status" value="1"/>
</dbReference>
<comment type="subcellular location">
    <subcellularLocation>
        <location evidence="1">Cell membrane</location>
        <topology evidence="1">Single-pass type II membrane protein</topology>
    </subcellularLocation>
</comment>
<feature type="transmembrane region" description="Helical" evidence="12">
    <location>
        <begin position="12"/>
        <end position="33"/>
    </location>
</feature>
<proteinExistence type="inferred from homology"/>
<dbReference type="EMBL" id="SMYO01000009">
    <property type="protein sequence ID" value="TDK59320.1"/>
    <property type="molecule type" value="Genomic_DNA"/>
</dbReference>
<comment type="similarity">
    <text evidence="2">Belongs to the LytR/CpsA/Psr (LCP) family.</text>
</comment>
<evidence type="ECO:0000256" key="12">
    <source>
        <dbReference type="SAM" id="Phobius"/>
    </source>
</evidence>
<accession>A0A4R5VPE0</accession>
<evidence type="ECO:0000313" key="14">
    <source>
        <dbReference type="EMBL" id="TDK59320.1"/>
    </source>
</evidence>
<evidence type="ECO:0000256" key="8">
    <source>
        <dbReference type="ARBA" id="ARBA00023136"/>
    </source>
</evidence>
<organism evidence="14 15">
    <name type="scientific">Bacillus salipaludis</name>
    <dbReference type="NCBI Taxonomy" id="2547811"/>
    <lineage>
        <taxon>Bacteria</taxon>
        <taxon>Bacillati</taxon>
        <taxon>Bacillota</taxon>
        <taxon>Bacilli</taxon>
        <taxon>Bacillales</taxon>
        <taxon>Bacillaceae</taxon>
        <taxon>Bacillus</taxon>
    </lineage>
</organism>
<dbReference type="GO" id="GO:0071555">
    <property type="term" value="P:cell wall organization"/>
    <property type="evidence" value="ECO:0007669"/>
    <property type="project" value="UniProtKB-KW"/>
</dbReference>
<evidence type="ECO:0000256" key="4">
    <source>
        <dbReference type="ARBA" id="ARBA00022692"/>
    </source>
</evidence>
<keyword evidence="9" id="KW-0804">Transcription</keyword>
<dbReference type="NCBIfam" id="TIGR00350">
    <property type="entry name" value="lytR_cpsA_psr"/>
    <property type="match status" value="1"/>
</dbReference>
<keyword evidence="5" id="KW-0735">Signal-anchor</keyword>
<keyword evidence="4 12" id="KW-0812">Transmembrane</keyword>
<evidence type="ECO:0000256" key="3">
    <source>
        <dbReference type="ARBA" id="ARBA00022475"/>
    </source>
</evidence>
<reference evidence="14 15" key="1">
    <citation type="submission" date="2019-03" db="EMBL/GenBank/DDBJ databases">
        <title>Bacillus niacini sp. nov. a Nicotinate-Metabolizing Mesophile Isolated from Soil.</title>
        <authorList>
            <person name="Zhang G."/>
        </authorList>
    </citation>
    <scope>NUCLEOTIDE SEQUENCE [LARGE SCALE GENOMIC DNA]</scope>
    <source>
        <strain evidence="14 15">WN066</strain>
    </source>
</reference>
<dbReference type="AlphaFoldDB" id="A0A4R5VPE0"/>
<keyword evidence="7" id="KW-0805">Transcription regulation</keyword>
<dbReference type="RefSeq" id="WP_133336867.1">
    <property type="nucleotide sequence ID" value="NZ_SMYO01000009.1"/>
</dbReference>
<name>A0A4R5VPE0_9BACI</name>
<gene>
    <name evidence="14" type="ORF">E2K98_18915</name>
</gene>
<keyword evidence="3" id="KW-1003">Cell membrane</keyword>
<feature type="domain" description="Cell envelope-related transcriptional attenuator" evidence="13">
    <location>
        <begin position="83"/>
        <end position="226"/>
    </location>
</feature>
<dbReference type="Pfam" id="PF03816">
    <property type="entry name" value="LytR_cpsA_psr"/>
    <property type="match status" value="1"/>
</dbReference>
<comment type="function">
    <text evidence="10">Involved in SarA attenuation. Affects resistance to oxacillin and teicoplanin, as well as the synthesis of virulence factors.</text>
</comment>
<dbReference type="GO" id="GO:0005886">
    <property type="term" value="C:plasma membrane"/>
    <property type="evidence" value="ECO:0007669"/>
    <property type="project" value="UniProtKB-SubCell"/>
</dbReference>
<evidence type="ECO:0000256" key="10">
    <source>
        <dbReference type="ARBA" id="ARBA00037178"/>
    </source>
</evidence>
<dbReference type="Proteomes" id="UP000295132">
    <property type="component" value="Unassembled WGS sequence"/>
</dbReference>
<evidence type="ECO:0000256" key="9">
    <source>
        <dbReference type="ARBA" id="ARBA00023163"/>
    </source>
</evidence>
<evidence type="ECO:0000259" key="13">
    <source>
        <dbReference type="Pfam" id="PF03816"/>
    </source>
</evidence>
<comment type="caution">
    <text evidence="14">The sequence shown here is derived from an EMBL/GenBank/DDBJ whole genome shotgun (WGS) entry which is preliminary data.</text>
</comment>
<dbReference type="PANTHER" id="PTHR33392">
    <property type="entry name" value="POLYISOPRENYL-TEICHOIC ACID--PEPTIDOGLYCAN TEICHOIC ACID TRANSFERASE TAGU"/>
    <property type="match status" value="1"/>
</dbReference>
<evidence type="ECO:0000256" key="5">
    <source>
        <dbReference type="ARBA" id="ARBA00022968"/>
    </source>
</evidence>
<evidence type="ECO:0000256" key="6">
    <source>
        <dbReference type="ARBA" id="ARBA00022989"/>
    </source>
</evidence>
<dbReference type="Gene3D" id="3.40.630.190">
    <property type="entry name" value="LCP protein"/>
    <property type="match status" value="1"/>
</dbReference>
<evidence type="ECO:0000256" key="7">
    <source>
        <dbReference type="ARBA" id="ARBA00023015"/>
    </source>
</evidence>
<dbReference type="InterPro" id="IPR004474">
    <property type="entry name" value="LytR_CpsA_psr"/>
</dbReference>
<protein>
    <recommendedName>
        <fullName evidence="11">Regulatory protein MsrR</fullName>
    </recommendedName>
</protein>
<evidence type="ECO:0000313" key="15">
    <source>
        <dbReference type="Proteomes" id="UP000295132"/>
    </source>
</evidence>